<dbReference type="EMBL" id="DF820477">
    <property type="protein sequence ID" value="GAK61143.1"/>
    <property type="molecule type" value="Genomic_DNA"/>
</dbReference>
<accession>A0A081C988</accession>
<feature type="domain" description="Tripartite ATP-independent periplasmic transporters DctQ component" evidence="10">
    <location>
        <begin position="30"/>
        <end position="158"/>
    </location>
</feature>
<evidence type="ECO:0000256" key="4">
    <source>
        <dbReference type="ARBA" id="ARBA00022519"/>
    </source>
</evidence>
<feature type="transmembrane region" description="Helical" evidence="9">
    <location>
        <begin position="93"/>
        <end position="121"/>
    </location>
</feature>
<comment type="subcellular location">
    <subcellularLocation>
        <location evidence="1">Cell inner membrane</location>
        <topology evidence="1">Multi-pass membrane protein</topology>
    </subcellularLocation>
</comment>
<keyword evidence="12" id="KW-1185">Reference proteome</keyword>
<name>A0A081C988_VECG1</name>
<keyword evidence="7 9" id="KW-0472">Membrane</keyword>
<reference evidence="11" key="1">
    <citation type="journal article" date="2015" name="PeerJ">
        <title>First genomic representation of candidate bacterial phylum KSB3 points to enhanced environmental sensing as a trigger of wastewater bulking.</title>
        <authorList>
            <person name="Sekiguchi Y."/>
            <person name="Ohashi A."/>
            <person name="Parks D.H."/>
            <person name="Yamauchi T."/>
            <person name="Tyson G.W."/>
            <person name="Hugenholtz P."/>
        </authorList>
    </citation>
    <scope>NUCLEOTIDE SEQUENCE [LARGE SCALE GENOMIC DNA]</scope>
</reference>
<evidence type="ECO:0000256" key="3">
    <source>
        <dbReference type="ARBA" id="ARBA00022475"/>
    </source>
</evidence>
<dbReference type="HOGENOM" id="CLU_086356_9_4_0"/>
<dbReference type="GO" id="GO:0005886">
    <property type="term" value="C:plasma membrane"/>
    <property type="evidence" value="ECO:0007669"/>
    <property type="project" value="UniProtKB-SubCell"/>
</dbReference>
<keyword evidence="5 9" id="KW-0812">Transmembrane</keyword>
<gene>
    <name evidence="11" type="ORF">U27_01041</name>
</gene>
<feature type="transmembrane region" description="Helical" evidence="9">
    <location>
        <begin position="54"/>
        <end position="72"/>
    </location>
</feature>
<sequence length="179" mass="19820">MKTLSYLINQLANGTNKLATWGLVIIGVAMSLIVFLQIIFRFVIYVPFPWSEESARYLMIWMGMLGSAVALRHGRHIGVTILAERMPSAIAPYFTAMIQMVMIGFLVVIVKQGFALALFNATQRSPALEIPMFYPYLAIPVGAIFMVLELCADLLHQFFPTSAGAQKTLVSRVLDGSES</sequence>
<keyword evidence="3" id="KW-1003">Cell membrane</keyword>
<dbReference type="InterPro" id="IPR055348">
    <property type="entry name" value="DctQ"/>
</dbReference>
<protein>
    <submittedName>
        <fullName evidence="11">DctQ9 protein</fullName>
    </submittedName>
</protein>
<dbReference type="InterPro" id="IPR007387">
    <property type="entry name" value="TRAP_DctQ"/>
</dbReference>
<comment type="similarity">
    <text evidence="8">Belongs to the TRAP transporter small permease family.</text>
</comment>
<organism evidence="11">
    <name type="scientific">Vecturithrix granuli</name>
    <dbReference type="NCBI Taxonomy" id="1499967"/>
    <lineage>
        <taxon>Bacteria</taxon>
        <taxon>Candidatus Moduliflexota</taxon>
        <taxon>Candidatus Vecturitrichia</taxon>
        <taxon>Candidatus Vecturitrichales</taxon>
        <taxon>Candidatus Vecturitrichaceae</taxon>
        <taxon>Candidatus Vecturithrix</taxon>
    </lineage>
</organism>
<keyword evidence="4" id="KW-0997">Cell inner membrane</keyword>
<feature type="transmembrane region" description="Helical" evidence="9">
    <location>
        <begin position="21"/>
        <end position="48"/>
    </location>
</feature>
<evidence type="ECO:0000256" key="6">
    <source>
        <dbReference type="ARBA" id="ARBA00022989"/>
    </source>
</evidence>
<dbReference type="STRING" id="1499967.U27_01041"/>
<dbReference type="Pfam" id="PF04290">
    <property type="entry name" value="DctQ"/>
    <property type="match status" value="1"/>
</dbReference>
<evidence type="ECO:0000313" key="11">
    <source>
        <dbReference type="EMBL" id="GAK61143.1"/>
    </source>
</evidence>
<feature type="transmembrane region" description="Helical" evidence="9">
    <location>
        <begin position="133"/>
        <end position="152"/>
    </location>
</feature>
<keyword evidence="6 9" id="KW-1133">Transmembrane helix</keyword>
<dbReference type="GO" id="GO:0022857">
    <property type="term" value="F:transmembrane transporter activity"/>
    <property type="evidence" value="ECO:0007669"/>
    <property type="project" value="TreeGrafter"/>
</dbReference>
<dbReference type="eggNOG" id="COG3090">
    <property type="taxonomic scope" value="Bacteria"/>
</dbReference>
<evidence type="ECO:0000256" key="2">
    <source>
        <dbReference type="ARBA" id="ARBA00022448"/>
    </source>
</evidence>
<evidence type="ECO:0000259" key="10">
    <source>
        <dbReference type="Pfam" id="PF04290"/>
    </source>
</evidence>
<evidence type="ECO:0000256" key="1">
    <source>
        <dbReference type="ARBA" id="ARBA00004429"/>
    </source>
</evidence>
<dbReference type="AlphaFoldDB" id="A0A081C988"/>
<keyword evidence="2" id="KW-0813">Transport</keyword>
<dbReference type="PANTHER" id="PTHR35011">
    <property type="entry name" value="2,3-DIKETO-L-GULONATE TRAP TRANSPORTER SMALL PERMEASE PROTEIN YIAM"/>
    <property type="match status" value="1"/>
</dbReference>
<dbReference type="Proteomes" id="UP000030661">
    <property type="component" value="Unassembled WGS sequence"/>
</dbReference>
<evidence type="ECO:0000256" key="5">
    <source>
        <dbReference type="ARBA" id="ARBA00022692"/>
    </source>
</evidence>
<evidence type="ECO:0000256" key="7">
    <source>
        <dbReference type="ARBA" id="ARBA00023136"/>
    </source>
</evidence>
<evidence type="ECO:0000256" key="8">
    <source>
        <dbReference type="ARBA" id="ARBA00038436"/>
    </source>
</evidence>
<evidence type="ECO:0000313" key="12">
    <source>
        <dbReference type="Proteomes" id="UP000030661"/>
    </source>
</evidence>
<dbReference type="PANTHER" id="PTHR35011:SF2">
    <property type="entry name" value="2,3-DIKETO-L-GULONATE TRAP TRANSPORTER SMALL PERMEASE PROTEIN YIAM"/>
    <property type="match status" value="1"/>
</dbReference>
<proteinExistence type="inferred from homology"/>
<dbReference type="GO" id="GO:0015740">
    <property type="term" value="P:C4-dicarboxylate transport"/>
    <property type="evidence" value="ECO:0007669"/>
    <property type="project" value="TreeGrafter"/>
</dbReference>
<evidence type="ECO:0000256" key="9">
    <source>
        <dbReference type="SAM" id="Phobius"/>
    </source>
</evidence>